<evidence type="ECO:0008006" key="4">
    <source>
        <dbReference type="Google" id="ProtNLM"/>
    </source>
</evidence>
<reference evidence="2 3" key="1">
    <citation type="submission" date="2019-01" db="EMBL/GenBank/DDBJ databases">
        <title>PMF-metabolizing Aryl O-demethylase.</title>
        <authorList>
            <person name="Kim M."/>
        </authorList>
    </citation>
    <scope>NUCLEOTIDE SEQUENCE [LARGE SCALE GENOMIC DNA]</scope>
    <source>
        <strain evidence="2 3">PMF1</strain>
    </source>
</reference>
<sequence>MPELDLGSVMGPQGPKGATGATGPQGPAGPAGPTGPQGPKGDKGDTGAAGPQGPQGATGKVDASTPIAFSDAASREALATGNSIAVLFGKISKWLKDTKYLAFSRVIDLANKVTPDSTDAMLLEESNGTGTKLLFSNFLTYLQNEVKPKTTAGNVTFTKADGTASSVQDTVTALNSAMGNKAEKSDLSNKAEKSDLSNVEKNINSISTLLSNETTQGTTGSTNNQGIFKGQSGIMILWGASQTTIFSYNSTGKFYKLDITFREKFKEAPIVMTSPRYASGIPENVGTLSTTVSKTTLGCNASASGLWIEWVAIGKWK</sequence>
<evidence type="ECO:0000313" key="3">
    <source>
        <dbReference type="Proteomes" id="UP000289794"/>
    </source>
</evidence>
<dbReference type="RefSeq" id="WP_279232383.1">
    <property type="nucleotide sequence ID" value="NZ_CP035945.1"/>
</dbReference>
<dbReference type="KEGG" id="bpro:PMF13cell1_04461"/>
<feature type="compositionally biased region" description="Low complexity" evidence="1">
    <location>
        <begin position="11"/>
        <end position="25"/>
    </location>
</feature>
<dbReference type="Proteomes" id="UP000289794">
    <property type="component" value="Chromosome"/>
</dbReference>
<dbReference type="EMBL" id="CP035945">
    <property type="protein sequence ID" value="QBE98892.1"/>
    <property type="molecule type" value="Genomic_DNA"/>
</dbReference>
<proteinExistence type="predicted"/>
<protein>
    <recommendedName>
        <fullName evidence="4">Collagen-like protein</fullName>
    </recommendedName>
</protein>
<gene>
    <name evidence="2" type="ORF">PMF13cell1_04461</name>
</gene>
<organism evidence="2 3">
    <name type="scientific">Blautia producta</name>
    <dbReference type="NCBI Taxonomy" id="33035"/>
    <lineage>
        <taxon>Bacteria</taxon>
        <taxon>Bacillati</taxon>
        <taxon>Bacillota</taxon>
        <taxon>Clostridia</taxon>
        <taxon>Lachnospirales</taxon>
        <taxon>Lachnospiraceae</taxon>
        <taxon>Blautia</taxon>
    </lineage>
</organism>
<evidence type="ECO:0000256" key="1">
    <source>
        <dbReference type="SAM" id="MobiDB-lite"/>
    </source>
</evidence>
<feature type="compositionally biased region" description="Low complexity" evidence="1">
    <location>
        <begin position="46"/>
        <end position="59"/>
    </location>
</feature>
<evidence type="ECO:0000313" key="2">
    <source>
        <dbReference type="EMBL" id="QBE98892.1"/>
    </source>
</evidence>
<feature type="region of interest" description="Disordered" evidence="1">
    <location>
        <begin position="1"/>
        <end position="62"/>
    </location>
</feature>
<dbReference type="AlphaFoldDB" id="A0A4P6M379"/>
<accession>A0A4P6M379</accession>
<dbReference type="Pfam" id="PF01391">
    <property type="entry name" value="Collagen"/>
    <property type="match status" value="1"/>
</dbReference>
<dbReference type="InterPro" id="IPR008160">
    <property type="entry name" value="Collagen"/>
</dbReference>
<name>A0A4P6M379_9FIRM</name>